<evidence type="ECO:0000256" key="6">
    <source>
        <dbReference type="ARBA" id="ARBA00012404"/>
    </source>
</evidence>
<dbReference type="GO" id="GO:0004106">
    <property type="term" value="F:chorismate mutase activity"/>
    <property type="evidence" value="ECO:0007669"/>
    <property type="project" value="UniProtKB-EC"/>
</dbReference>
<comment type="caution">
    <text evidence="23">The sequence shown here is derived from an EMBL/GenBank/DDBJ whole genome shotgun (WGS) entry which is preliminary data.</text>
</comment>
<dbReference type="EMBL" id="LIBO01000202">
    <property type="protein sequence ID" value="KRO61807.1"/>
    <property type="molecule type" value="Genomic_DNA"/>
</dbReference>
<evidence type="ECO:0000313" key="23">
    <source>
        <dbReference type="EMBL" id="KRO61807.1"/>
    </source>
</evidence>
<dbReference type="SUPFAM" id="SSF53850">
    <property type="entry name" value="Periplasmic binding protein-like II"/>
    <property type="match status" value="1"/>
</dbReference>
<dbReference type="SUPFAM" id="SSF55021">
    <property type="entry name" value="ACT-like"/>
    <property type="match status" value="1"/>
</dbReference>
<evidence type="ECO:0000256" key="17">
    <source>
        <dbReference type="ARBA" id="ARBA00031520"/>
    </source>
</evidence>
<dbReference type="Gene3D" id="1.20.59.10">
    <property type="entry name" value="Chorismate mutase"/>
    <property type="match status" value="1"/>
</dbReference>
<dbReference type="EC" id="4.2.1.51" evidence="7"/>
<evidence type="ECO:0000256" key="15">
    <source>
        <dbReference type="ARBA" id="ARBA00023268"/>
    </source>
</evidence>
<organism evidence="23 24">
    <name type="scientific">Verrucomicrobia subdivision 6 bacterium BACL9 MAG-120507-bin52</name>
    <dbReference type="NCBI Taxonomy" id="1655590"/>
    <lineage>
        <taxon>Bacteria</taxon>
        <taxon>Pseudomonadati</taxon>
        <taxon>Verrucomicrobiota</taxon>
        <taxon>Verrucomicrobiia</taxon>
        <taxon>Verrucomicrobiales</taxon>
        <taxon>Verrucomicrobia subdivision 6</taxon>
    </lineage>
</organism>
<comment type="subcellular location">
    <subcellularLocation>
        <location evidence="3">Cytoplasm</location>
    </subcellularLocation>
</comment>
<dbReference type="Pfam" id="PF01842">
    <property type="entry name" value="ACT"/>
    <property type="match status" value="1"/>
</dbReference>
<comment type="pathway">
    <text evidence="5">Metabolic intermediate biosynthesis; prephenate biosynthesis; prephenate from chorismate: step 1/1.</text>
</comment>
<sequence length="353" mass="38914">MKLSNLRRKVDQLDDQLVRLLEQRSGIAGEIGRQKRDSGQPVFAPAREAELLRRLTAKLQGKMEAESLKAIYREILATGRQSQGGTRVAYLGPEASYCHQAARERFGVGTDLVPCPTMAEIFSAVDRGEVEAGVVPIENSTEGAVGATQEALITSQVTICGEIYLPIRHALLSKTKSGPIRVLYSHPQALAQCRHWLAMHLGETKLVEVASTAEGARRASVEKGAAALASPWAAQIYRLQVRQRDVQDRPGNCTRFYLLGHEGARATGKDKTSLLFTLPHRAGALHKALGVLAAKGLNLLKVESRPAPGKPWEYVFFVDVRGHVDRVDFRRALLQLEKQTQDLRILGSYPEER</sequence>
<evidence type="ECO:0000256" key="14">
    <source>
        <dbReference type="ARBA" id="ARBA00023239"/>
    </source>
</evidence>
<dbReference type="Pfam" id="PF01817">
    <property type="entry name" value="CM_2"/>
    <property type="match status" value="1"/>
</dbReference>
<keyword evidence="12" id="KW-0584">Phenylalanine biosynthesis</keyword>
<dbReference type="GO" id="GO:0005737">
    <property type="term" value="C:cytoplasm"/>
    <property type="evidence" value="ECO:0007669"/>
    <property type="project" value="UniProtKB-SubCell"/>
</dbReference>
<evidence type="ECO:0000256" key="3">
    <source>
        <dbReference type="ARBA" id="ARBA00004496"/>
    </source>
</evidence>
<dbReference type="UniPathway" id="UPA00121">
    <property type="reaction ID" value="UER00345"/>
</dbReference>
<dbReference type="Pfam" id="PF00800">
    <property type="entry name" value="PDT"/>
    <property type="match status" value="1"/>
</dbReference>
<dbReference type="Gene3D" id="3.40.190.10">
    <property type="entry name" value="Periplasmic binding protein-like II"/>
    <property type="match status" value="2"/>
</dbReference>
<proteinExistence type="predicted"/>
<evidence type="ECO:0000256" key="8">
    <source>
        <dbReference type="ARBA" id="ARBA00014401"/>
    </source>
</evidence>
<dbReference type="PROSITE" id="PS51168">
    <property type="entry name" value="CHORISMATE_MUT_2"/>
    <property type="match status" value="1"/>
</dbReference>
<evidence type="ECO:0000256" key="13">
    <source>
        <dbReference type="ARBA" id="ARBA00023235"/>
    </source>
</evidence>
<dbReference type="InterPro" id="IPR002912">
    <property type="entry name" value="ACT_dom"/>
</dbReference>
<evidence type="ECO:0000256" key="16">
    <source>
        <dbReference type="ARBA" id="ARBA00031175"/>
    </source>
</evidence>
<evidence type="ECO:0000256" key="18">
    <source>
        <dbReference type="ARBA" id="ARBA00047848"/>
    </source>
</evidence>
<dbReference type="NCBIfam" id="NF008865">
    <property type="entry name" value="PRK11898.1"/>
    <property type="match status" value="1"/>
</dbReference>
<evidence type="ECO:0000259" key="21">
    <source>
        <dbReference type="PROSITE" id="PS51171"/>
    </source>
</evidence>
<dbReference type="PANTHER" id="PTHR21022">
    <property type="entry name" value="PREPHENATE DEHYDRATASE P PROTEIN"/>
    <property type="match status" value="1"/>
</dbReference>
<dbReference type="AlphaFoldDB" id="A0A0R2RGQ8"/>
<evidence type="ECO:0000256" key="19">
    <source>
        <dbReference type="PIRSR" id="PIRSR001500-2"/>
    </source>
</evidence>
<gene>
    <name evidence="23" type="ORF">ABR82_09095</name>
</gene>
<evidence type="ECO:0000256" key="1">
    <source>
        <dbReference type="ARBA" id="ARBA00000824"/>
    </source>
</evidence>
<dbReference type="GO" id="GO:0009094">
    <property type="term" value="P:L-phenylalanine biosynthetic process"/>
    <property type="evidence" value="ECO:0007669"/>
    <property type="project" value="UniProtKB-UniPathway"/>
</dbReference>
<dbReference type="InterPro" id="IPR002701">
    <property type="entry name" value="CM_II_prokaryot"/>
</dbReference>
<dbReference type="SMART" id="SM00830">
    <property type="entry name" value="CM_2"/>
    <property type="match status" value="1"/>
</dbReference>
<dbReference type="GO" id="GO:0004664">
    <property type="term" value="F:prephenate dehydratase activity"/>
    <property type="evidence" value="ECO:0007669"/>
    <property type="project" value="UniProtKB-EC"/>
</dbReference>
<dbReference type="CDD" id="cd13630">
    <property type="entry name" value="PBP2_PDT_1"/>
    <property type="match status" value="1"/>
</dbReference>
<evidence type="ECO:0000256" key="9">
    <source>
        <dbReference type="ARBA" id="ARBA00022490"/>
    </source>
</evidence>
<keyword evidence="14" id="KW-0456">Lyase</keyword>
<accession>A0A0R2RGQ8</accession>
<dbReference type="GO" id="GO:0046417">
    <property type="term" value="P:chorismate metabolic process"/>
    <property type="evidence" value="ECO:0007669"/>
    <property type="project" value="InterPro"/>
</dbReference>
<evidence type="ECO:0000313" key="24">
    <source>
        <dbReference type="Proteomes" id="UP000051269"/>
    </source>
</evidence>
<dbReference type="SUPFAM" id="SSF48600">
    <property type="entry name" value="Chorismate mutase II"/>
    <property type="match status" value="1"/>
</dbReference>
<reference evidence="23 24" key="1">
    <citation type="submission" date="2015-10" db="EMBL/GenBank/DDBJ databases">
        <title>Metagenome-Assembled Genomes uncover a global brackish microbiome.</title>
        <authorList>
            <person name="Hugerth L.W."/>
            <person name="Larsson J."/>
            <person name="Alneberg J."/>
            <person name="Lindh M.V."/>
            <person name="Legrand C."/>
            <person name="Pinhassi J."/>
            <person name="Andersson A.F."/>
        </authorList>
    </citation>
    <scope>NUCLEOTIDE SEQUENCE [LARGE SCALE GENOMIC DNA]</scope>
    <source>
        <strain evidence="23">BACL18 MAG-120507-bin52</strain>
    </source>
</reference>
<dbReference type="PROSITE" id="PS51671">
    <property type="entry name" value="ACT"/>
    <property type="match status" value="1"/>
</dbReference>
<dbReference type="UniPathway" id="UPA00120">
    <property type="reaction ID" value="UER00203"/>
</dbReference>
<evidence type="ECO:0000256" key="4">
    <source>
        <dbReference type="ARBA" id="ARBA00004741"/>
    </source>
</evidence>
<comment type="function">
    <text evidence="2">Catalyzes the Claisen rearrangement of chorismate to prephenate and the decarboxylation/dehydration of prephenate to phenylpyruvate.</text>
</comment>
<dbReference type="Gene3D" id="3.30.70.260">
    <property type="match status" value="1"/>
</dbReference>
<feature type="domain" description="Prephenate dehydratase" evidence="21">
    <location>
        <begin position="87"/>
        <end position="261"/>
    </location>
</feature>
<evidence type="ECO:0000259" key="20">
    <source>
        <dbReference type="PROSITE" id="PS51168"/>
    </source>
</evidence>
<feature type="domain" description="ACT" evidence="22">
    <location>
        <begin position="273"/>
        <end position="350"/>
    </location>
</feature>
<evidence type="ECO:0000256" key="7">
    <source>
        <dbReference type="ARBA" id="ARBA00013147"/>
    </source>
</evidence>
<keyword evidence="9" id="KW-0963">Cytoplasm</keyword>
<dbReference type="Proteomes" id="UP000051269">
    <property type="component" value="Unassembled WGS sequence"/>
</dbReference>
<dbReference type="InterPro" id="IPR036979">
    <property type="entry name" value="CM_dom_sf"/>
</dbReference>
<evidence type="ECO:0000256" key="10">
    <source>
        <dbReference type="ARBA" id="ARBA00022605"/>
    </source>
</evidence>
<feature type="domain" description="Chorismate mutase" evidence="20">
    <location>
        <begin position="1"/>
        <end position="87"/>
    </location>
</feature>
<comment type="catalytic activity">
    <reaction evidence="18">
        <text>prephenate + H(+) = 3-phenylpyruvate + CO2 + H2O</text>
        <dbReference type="Rhea" id="RHEA:21648"/>
        <dbReference type="ChEBI" id="CHEBI:15377"/>
        <dbReference type="ChEBI" id="CHEBI:15378"/>
        <dbReference type="ChEBI" id="CHEBI:16526"/>
        <dbReference type="ChEBI" id="CHEBI:18005"/>
        <dbReference type="ChEBI" id="CHEBI:29934"/>
        <dbReference type="EC" id="4.2.1.51"/>
    </reaction>
</comment>
<evidence type="ECO:0000259" key="22">
    <source>
        <dbReference type="PROSITE" id="PS51671"/>
    </source>
</evidence>
<keyword evidence="15" id="KW-0511">Multifunctional enzyme</keyword>
<comment type="catalytic activity">
    <reaction evidence="1">
        <text>chorismate = prephenate</text>
        <dbReference type="Rhea" id="RHEA:13897"/>
        <dbReference type="ChEBI" id="CHEBI:29748"/>
        <dbReference type="ChEBI" id="CHEBI:29934"/>
        <dbReference type="EC" id="5.4.99.5"/>
    </reaction>
</comment>
<dbReference type="CDD" id="cd04905">
    <property type="entry name" value="ACT_CM-PDT"/>
    <property type="match status" value="1"/>
</dbReference>
<dbReference type="PANTHER" id="PTHR21022:SF19">
    <property type="entry name" value="PREPHENATE DEHYDRATASE-RELATED"/>
    <property type="match status" value="1"/>
</dbReference>
<dbReference type="EC" id="5.4.99.5" evidence="6"/>
<dbReference type="InterPro" id="IPR036263">
    <property type="entry name" value="Chorismate_II_sf"/>
</dbReference>
<protein>
    <recommendedName>
        <fullName evidence="8">Bifunctional chorismate mutase/prephenate dehydratase</fullName>
        <ecNumber evidence="7">4.2.1.51</ecNumber>
        <ecNumber evidence="6">5.4.99.5</ecNumber>
    </recommendedName>
    <alternativeName>
        <fullName evidence="17">Chorismate mutase-prephenate dehydratase</fullName>
    </alternativeName>
    <alternativeName>
        <fullName evidence="16">p-protein</fullName>
    </alternativeName>
</protein>
<dbReference type="InterPro" id="IPR008242">
    <property type="entry name" value="Chor_mutase/pphenate_deHydtase"/>
</dbReference>
<dbReference type="PIRSF" id="PIRSF001500">
    <property type="entry name" value="Chor_mut_pdt_Ppr"/>
    <property type="match status" value="1"/>
</dbReference>
<name>A0A0R2RGQ8_9BACT</name>
<keyword evidence="11" id="KW-0057">Aromatic amino acid biosynthesis</keyword>
<dbReference type="InterPro" id="IPR001086">
    <property type="entry name" value="Preph_deHydtase"/>
</dbReference>
<dbReference type="InterPro" id="IPR045865">
    <property type="entry name" value="ACT-like_dom_sf"/>
</dbReference>
<feature type="site" description="Essential for prephenate dehydratase activity" evidence="19">
    <location>
        <position position="254"/>
    </location>
</feature>
<evidence type="ECO:0000256" key="11">
    <source>
        <dbReference type="ARBA" id="ARBA00023141"/>
    </source>
</evidence>
<keyword evidence="13" id="KW-0413">Isomerase</keyword>
<dbReference type="PROSITE" id="PS51171">
    <property type="entry name" value="PREPHENATE_DEHYDR_3"/>
    <property type="match status" value="1"/>
</dbReference>
<evidence type="ECO:0000256" key="12">
    <source>
        <dbReference type="ARBA" id="ARBA00023222"/>
    </source>
</evidence>
<keyword evidence="10" id="KW-0028">Amino-acid biosynthesis</keyword>
<comment type="pathway">
    <text evidence="4">Amino-acid biosynthesis; L-phenylalanine biosynthesis; phenylpyruvate from prephenate: step 1/1.</text>
</comment>
<evidence type="ECO:0000256" key="2">
    <source>
        <dbReference type="ARBA" id="ARBA00002364"/>
    </source>
</evidence>
<evidence type="ECO:0000256" key="5">
    <source>
        <dbReference type="ARBA" id="ARBA00004817"/>
    </source>
</evidence>